<dbReference type="Gene3D" id="2.130.10.10">
    <property type="entry name" value="YVTN repeat-like/Quinoprotein amine dehydrogenase"/>
    <property type="match status" value="3"/>
</dbReference>
<feature type="domain" description="EML-like first beta-propeller" evidence="11">
    <location>
        <begin position="67"/>
        <end position="280"/>
    </location>
</feature>
<dbReference type="Proteomes" id="UP001652625">
    <property type="component" value="Chromosome 01"/>
</dbReference>
<dbReference type="Pfam" id="PF00400">
    <property type="entry name" value="WD40"/>
    <property type="match status" value="3"/>
</dbReference>
<dbReference type="PANTHER" id="PTHR14885:SF3">
    <property type="entry name" value="CILIA- AND FLAGELLA-ASSOCIATED PROTEIN 44"/>
    <property type="match status" value="1"/>
</dbReference>
<evidence type="ECO:0000256" key="2">
    <source>
        <dbReference type="ARBA" id="ARBA00022490"/>
    </source>
</evidence>
<feature type="compositionally biased region" description="Acidic residues" evidence="10">
    <location>
        <begin position="1346"/>
        <end position="1373"/>
    </location>
</feature>
<protein>
    <submittedName>
        <fullName evidence="13">Cilia- and flagella-associated protein 44 isoform X3</fullName>
    </submittedName>
</protein>
<dbReference type="Pfam" id="PF23409">
    <property type="entry name" value="Beta-prop_EML"/>
    <property type="match status" value="1"/>
</dbReference>
<evidence type="ECO:0000256" key="8">
    <source>
        <dbReference type="PROSITE-ProRule" id="PRU00221"/>
    </source>
</evidence>
<dbReference type="SUPFAM" id="SSF50978">
    <property type="entry name" value="WD40 repeat-like"/>
    <property type="match status" value="3"/>
</dbReference>
<keyword evidence="7" id="KW-0966">Cell projection</keyword>
<dbReference type="PROSITE" id="PS50082">
    <property type="entry name" value="WD_REPEATS_2"/>
    <property type="match status" value="1"/>
</dbReference>
<feature type="coiled-coil region" evidence="9">
    <location>
        <begin position="1479"/>
        <end position="1581"/>
    </location>
</feature>
<dbReference type="InterPro" id="IPR001680">
    <property type="entry name" value="WD40_rpt"/>
</dbReference>
<accession>A0ABM4B6P8</accession>
<evidence type="ECO:0000256" key="3">
    <source>
        <dbReference type="ARBA" id="ARBA00022574"/>
    </source>
</evidence>
<feature type="coiled-coil region" evidence="9">
    <location>
        <begin position="775"/>
        <end position="802"/>
    </location>
</feature>
<dbReference type="PANTHER" id="PTHR14885">
    <property type="entry name" value="CILIA- AND FLAGELLA-ASSOCIATED PROTEIN 43-RELATED"/>
    <property type="match status" value="1"/>
</dbReference>
<dbReference type="GeneID" id="101241763"/>
<evidence type="ECO:0000259" key="11">
    <source>
        <dbReference type="Pfam" id="PF23409"/>
    </source>
</evidence>
<dbReference type="InterPro" id="IPR055439">
    <property type="entry name" value="Beta-prop_EML_1st"/>
</dbReference>
<evidence type="ECO:0000256" key="5">
    <source>
        <dbReference type="ARBA" id="ARBA00023054"/>
    </source>
</evidence>
<dbReference type="InterPro" id="IPR015943">
    <property type="entry name" value="WD40/YVTN_repeat-like_dom_sf"/>
</dbReference>
<keyword evidence="4" id="KW-0677">Repeat</keyword>
<evidence type="ECO:0000256" key="1">
    <source>
        <dbReference type="ARBA" id="ARBA00004430"/>
    </source>
</evidence>
<keyword evidence="13" id="KW-0282">Flagellum</keyword>
<sequence>MHQENEDKKSSDLLTLYHSFGYECKKRCNLEVLSSKHILFVTGNVCQVIDLKNREQQQLYSVGGGGIGAIKVHPSREYFAVGEKGYNPSIFIYNYPTLKCYKVLREGTMMAYTNLDFSVSGKLLASVGSAPDYMLTIWDWREEVIILRSKAFAQDIFRVAFSLEDEGRLCTSGVGHIKFWTMANTFTGLKLQGNLGKFGITEISDISGFVELPGGKVLSGSEWGNMLLWDAGLIKVEIGRKDKKSCHQGNIEQFFLDEGELITIGVDGYVKVWDIESIENADSKEENKIFELEPMSELKVGNDAQLLWMVKSAEGVGSNIWYAQDACGGIWQLDLSFSHISQAPLKIFSYHSGKINALAMCPNAHCIVTTGDDGSVRLHDCESKQTLCDQKFNAAGCSALWIPQSVNKESSSFLVGFSDGVVRWLSIIKNSNKHHKLSDYSFNLKQAIKPHSKKVTCISMHNQGKLLATGSEERTIFFFSVGLTLESIGFVNVGDCVVSLQWSIYINKLLVACRNGTVLELAEPDRKNDTSVTYEISLKYMLINEFHFESVKADILRLEIEAKKEKERIEKENFKKQNPDAKEVEEEAVLENENEEIGMPEKQPQGSVLRCIYGFDYKHFILFLDGWDSDYFYICKFDKTTNILDSVKAIKMVGNNDNVSVTSFVISSAVGSNYVIMGLNDGSLRMQKLQSNSFESLSFEYWSLNIHDNQYGVITSVGITFDSRYVVSAGEDGNLFVFKFTKASQMQPSVLNVDNKLNWNFNSEHVKQVYDIKNLNHYSIEMEKQKAENDKLMQLAHEKKDKVRNTIFNLRQQFKALKMRNEELPSYIQLSPEEFIIDTQTHANNEEETNAKIEQLKIEMAWETEKHSIGLHKLQAKYKNMIEYELIILHAFISGQSVSSFRLNKLEGSFYSLAQNQRKENAAQSSRKISVGFRGPIKPTQLEKETKSNLSLISEKSVQKLDSKIAKIIEKAEERKQKRVNRQKEWEEFYKSKPDKTYEDPDDLQTIKLAEQSIGDFKLKTADDYVVPEHQRVNAEKKSAQLLDLMQKIHDIKKSFNDQVVGLRDKKLNVSEELRSLIEATLKIEDKLGDVSHLPEIIFTHDEEVPEKKYNFTKEDLLKFSKDVLGIDNTLKYESDAIQISNKNVTITTEPNMTDFTKFCICLQSDSNFQCNATQKNRSPLEVAIEKEEVIRLSYKRDELLKKINEKISLFDNELLELQKTKISLDVIMKNAELRQITLFQELMLLKDFEKRELDLADKVNSKVQKKEEIEEKVAESAALLQNRADELEKLQEKEKAVFNSFIKVLGENNKFESFLTKVFKKKVKRTKKRNSPENSVEKVASNENSESEDSDTDDTDDEYNEEEDDGSEEELDFSVCPQGCDQAIFDQVCELRERKMDLEEISIEAKKSYDVMKRDFDALIKKEKMIESALISAGTDLESFQREKQQKLNELDVVVTLKLDQIQYVVNKKLPQDLSQCLVFKQENLNRLETRIKELDKEKNKEKQIFKERKKQHAQMIRERKDLKNKIQNLEEKVQQMQMLKFGRLVDLSKLELVSVNRAAEELKEKLKKQKMQYSKEIYEWNKHIESYRSELKKHICENTKYIDMYTSLLQEQRTLEQQLDNKQKRLGALFRGNEKSEAKERNKFVQQARFQAREIDLLKKEIHTLSQKGGKVVSSRFESNVEV</sequence>
<dbReference type="InterPro" id="IPR036322">
    <property type="entry name" value="WD40_repeat_dom_sf"/>
</dbReference>
<feature type="coiled-coil region" evidence="9">
    <location>
        <begin position="548"/>
        <end position="577"/>
    </location>
</feature>
<keyword evidence="3 8" id="KW-0853">WD repeat</keyword>
<evidence type="ECO:0000256" key="6">
    <source>
        <dbReference type="ARBA" id="ARBA00023212"/>
    </source>
</evidence>
<evidence type="ECO:0000256" key="7">
    <source>
        <dbReference type="ARBA" id="ARBA00023273"/>
    </source>
</evidence>
<dbReference type="RefSeq" id="XP_065644531.1">
    <property type="nucleotide sequence ID" value="XM_065788459.1"/>
</dbReference>
<keyword evidence="6" id="KW-0206">Cytoskeleton</keyword>
<comment type="subcellular location">
    <subcellularLocation>
        <location evidence="1">Cytoplasm</location>
        <location evidence="1">Cytoskeleton</location>
        <location evidence="1">Cilium axoneme</location>
    </subcellularLocation>
</comment>
<keyword evidence="12" id="KW-1185">Reference proteome</keyword>
<organism evidence="12 13">
    <name type="scientific">Hydra vulgaris</name>
    <name type="common">Hydra</name>
    <name type="synonym">Hydra attenuata</name>
    <dbReference type="NCBI Taxonomy" id="6087"/>
    <lineage>
        <taxon>Eukaryota</taxon>
        <taxon>Metazoa</taxon>
        <taxon>Cnidaria</taxon>
        <taxon>Hydrozoa</taxon>
        <taxon>Hydroidolina</taxon>
        <taxon>Anthoathecata</taxon>
        <taxon>Aplanulata</taxon>
        <taxon>Hydridae</taxon>
        <taxon>Hydra</taxon>
    </lineage>
</organism>
<evidence type="ECO:0000256" key="9">
    <source>
        <dbReference type="SAM" id="Coils"/>
    </source>
</evidence>
<reference evidence="12" key="1">
    <citation type="submission" date="2025-05" db="UniProtKB">
        <authorList>
            <consortium name="RefSeq"/>
        </authorList>
    </citation>
    <scope>NUCLEOTIDE SEQUENCE [LARGE SCALE GENOMIC DNA]</scope>
</reference>
<evidence type="ECO:0000313" key="12">
    <source>
        <dbReference type="Proteomes" id="UP001652625"/>
    </source>
</evidence>
<feature type="region of interest" description="Disordered" evidence="10">
    <location>
        <begin position="1330"/>
        <end position="1374"/>
    </location>
</feature>
<proteinExistence type="predicted"/>
<feature type="repeat" description="WD" evidence="8">
    <location>
        <begin position="348"/>
        <end position="389"/>
    </location>
</feature>
<name>A0ABM4B6P8_HYDVU</name>
<keyword evidence="13" id="KW-0969">Cilium</keyword>
<gene>
    <name evidence="13" type="primary">LOC101241763</name>
</gene>
<reference evidence="13" key="2">
    <citation type="submission" date="2025-08" db="UniProtKB">
        <authorList>
            <consortium name="RefSeq"/>
        </authorList>
    </citation>
    <scope>IDENTIFICATION</scope>
</reference>
<keyword evidence="2" id="KW-0963">Cytoplasm</keyword>
<keyword evidence="5 9" id="KW-0175">Coiled coil</keyword>
<evidence type="ECO:0000313" key="13">
    <source>
        <dbReference type="RefSeq" id="XP_065644531.1"/>
    </source>
</evidence>
<feature type="coiled-coil region" evidence="9">
    <location>
        <begin position="1271"/>
        <end position="1298"/>
    </location>
</feature>
<dbReference type="SMART" id="SM00320">
    <property type="entry name" value="WD40"/>
    <property type="match status" value="7"/>
</dbReference>
<evidence type="ECO:0000256" key="10">
    <source>
        <dbReference type="SAM" id="MobiDB-lite"/>
    </source>
</evidence>
<evidence type="ECO:0000256" key="4">
    <source>
        <dbReference type="ARBA" id="ARBA00022737"/>
    </source>
</evidence>